<name>A0A8J3IXN7_9CHLR</name>
<evidence type="ECO:0000256" key="4">
    <source>
        <dbReference type="PROSITE-ProRule" id="PRU00335"/>
    </source>
</evidence>
<evidence type="ECO:0000313" key="7">
    <source>
        <dbReference type="Proteomes" id="UP000597444"/>
    </source>
</evidence>
<dbReference type="Pfam" id="PF00440">
    <property type="entry name" value="TetR_N"/>
    <property type="match status" value="1"/>
</dbReference>
<sequence length="207" mass="23771">MGIKQRREREREATQQAILQAALEIATEEGWQAVTIRRVAERIEYSPSALYKYFEDKEDILRTLLLQGFQHMVAALEHIAAQEHRPSERLQQMAAAYWDFAWHQPTVYQLMFDLKGKIHEVEEAKAAFLVVRAAIEEWSQESGVKMGDSDQAVEMIWATMHGFVALTLAQYISGGPTRAKETLTQAISDLLLGWKTRLDSRLTRNDH</sequence>
<proteinExistence type="predicted"/>
<dbReference type="PRINTS" id="PR00455">
    <property type="entry name" value="HTHTETR"/>
</dbReference>
<dbReference type="Gene3D" id="1.10.357.10">
    <property type="entry name" value="Tetracycline Repressor, domain 2"/>
    <property type="match status" value="1"/>
</dbReference>
<dbReference type="Pfam" id="PF13305">
    <property type="entry name" value="TetR_C_33"/>
    <property type="match status" value="1"/>
</dbReference>
<evidence type="ECO:0000256" key="3">
    <source>
        <dbReference type="ARBA" id="ARBA00023163"/>
    </source>
</evidence>
<dbReference type="EMBL" id="BNJK01000002">
    <property type="protein sequence ID" value="GHO99814.1"/>
    <property type="molecule type" value="Genomic_DNA"/>
</dbReference>
<dbReference type="AlphaFoldDB" id="A0A8J3IXN7"/>
<evidence type="ECO:0000259" key="5">
    <source>
        <dbReference type="PROSITE" id="PS50977"/>
    </source>
</evidence>
<dbReference type="InterPro" id="IPR050624">
    <property type="entry name" value="HTH-type_Tx_Regulator"/>
</dbReference>
<dbReference type="InterPro" id="IPR036271">
    <property type="entry name" value="Tet_transcr_reg_TetR-rel_C_sf"/>
</dbReference>
<evidence type="ECO:0000256" key="2">
    <source>
        <dbReference type="ARBA" id="ARBA00023125"/>
    </source>
</evidence>
<dbReference type="InterPro" id="IPR001647">
    <property type="entry name" value="HTH_TetR"/>
</dbReference>
<keyword evidence="7" id="KW-1185">Reference proteome</keyword>
<dbReference type="SUPFAM" id="SSF46689">
    <property type="entry name" value="Homeodomain-like"/>
    <property type="match status" value="1"/>
</dbReference>
<dbReference type="SUPFAM" id="SSF48498">
    <property type="entry name" value="Tetracyclin repressor-like, C-terminal domain"/>
    <property type="match status" value="1"/>
</dbReference>
<feature type="DNA-binding region" description="H-T-H motif" evidence="4">
    <location>
        <begin position="35"/>
        <end position="54"/>
    </location>
</feature>
<dbReference type="PANTHER" id="PTHR43479">
    <property type="entry name" value="ACREF/ENVCD OPERON REPRESSOR-RELATED"/>
    <property type="match status" value="1"/>
</dbReference>
<keyword evidence="2 4" id="KW-0238">DNA-binding</keyword>
<feature type="domain" description="HTH tetR-type" evidence="5">
    <location>
        <begin position="12"/>
        <end position="72"/>
    </location>
</feature>
<evidence type="ECO:0000313" key="6">
    <source>
        <dbReference type="EMBL" id="GHO99814.1"/>
    </source>
</evidence>
<dbReference type="PROSITE" id="PS50977">
    <property type="entry name" value="HTH_TETR_2"/>
    <property type="match status" value="1"/>
</dbReference>
<dbReference type="RefSeq" id="WP_220210435.1">
    <property type="nucleotide sequence ID" value="NZ_BNJK01000002.1"/>
</dbReference>
<dbReference type="InterPro" id="IPR025996">
    <property type="entry name" value="MT1864/Rv1816-like_C"/>
</dbReference>
<organism evidence="6 7">
    <name type="scientific">Reticulibacter mediterranei</name>
    <dbReference type="NCBI Taxonomy" id="2778369"/>
    <lineage>
        <taxon>Bacteria</taxon>
        <taxon>Bacillati</taxon>
        <taxon>Chloroflexota</taxon>
        <taxon>Ktedonobacteria</taxon>
        <taxon>Ktedonobacterales</taxon>
        <taxon>Reticulibacteraceae</taxon>
        <taxon>Reticulibacter</taxon>
    </lineage>
</organism>
<dbReference type="Proteomes" id="UP000597444">
    <property type="component" value="Unassembled WGS sequence"/>
</dbReference>
<gene>
    <name evidence="6" type="ORF">KSF_098620</name>
</gene>
<evidence type="ECO:0000256" key="1">
    <source>
        <dbReference type="ARBA" id="ARBA00023015"/>
    </source>
</evidence>
<accession>A0A8J3IXN7</accession>
<protein>
    <submittedName>
        <fullName evidence="6">TetR family transcriptional regulator</fullName>
    </submittedName>
</protein>
<keyword evidence="1" id="KW-0805">Transcription regulation</keyword>
<keyword evidence="3" id="KW-0804">Transcription</keyword>
<dbReference type="PANTHER" id="PTHR43479:SF11">
    <property type="entry name" value="ACREF_ENVCD OPERON REPRESSOR-RELATED"/>
    <property type="match status" value="1"/>
</dbReference>
<dbReference type="InterPro" id="IPR009057">
    <property type="entry name" value="Homeodomain-like_sf"/>
</dbReference>
<dbReference type="GO" id="GO:0003677">
    <property type="term" value="F:DNA binding"/>
    <property type="evidence" value="ECO:0007669"/>
    <property type="project" value="UniProtKB-UniRule"/>
</dbReference>
<reference evidence="6" key="1">
    <citation type="submission" date="2020-10" db="EMBL/GenBank/DDBJ databases">
        <title>Taxonomic study of unclassified bacteria belonging to the class Ktedonobacteria.</title>
        <authorList>
            <person name="Yabe S."/>
            <person name="Wang C.M."/>
            <person name="Zheng Y."/>
            <person name="Sakai Y."/>
            <person name="Cavaletti L."/>
            <person name="Monciardini P."/>
            <person name="Donadio S."/>
        </authorList>
    </citation>
    <scope>NUCLEOTIDE SEQUENCE</scope>
    <source>
        <strain evidence="6">ID150040</strain>
    </source>
</reference>
<comment type="caution">
    <text evidence="6">The sequence shown here is derived from an EMBL/GenBank/DDBJ whole genome shotgun (WGS) entry which is preliminary data.</text>
</comment>